<protein>
    <submittedName>
        <fullName evidence="2">YggT family protein</fullName>
    </submittedName>
</protein>
<name>A0A7G5EFG9_9BURK</name>
<evidence type="ECO:0000313" key="3">
    <source>
        <dbReference type="Proteomes" id="UP000515240"/>
    </source>
</evidence>
<sequence length="185" mass="20048">MLFQILSLLLNIAGGLLTGACLLRWYMQYQRVSFNNPLGQLVLALTSWMVLPLRKFTKRVPGGDWASILGAWLVQLLQFVLLWLLSGGLASLLSVVVVATIGVANIAISTMVVITLVHAVLSWLASGNAVMNAVFYQLTAPLLRPLRKVIPLVGGVDLSPIVLLVGLQIISIMLAHLQSRLLMAV</sequence>
<reference evidence="2 3" key="1">
    <citation type="journal article" date="2020" name="G3 (Bethesda)">
        <title>CeMbio - The Caenorhabditis elegans Microbiome Resource.</title>
        <authorList>
            <person name="Dirksen P."/>
            <person name="Assie A."/>
            <person name="Zimmermann J."/>
            <person name="Zhang F."/>
            <person name="Tietje A.M."/>
            <person name="Marsh S.A."/>
            <person name="Felix M.A."/>
            <person name="Shapira M."/>
            <person name="Kaleta C."/>
            <person name="Schulenburg H."/>
            <person name="Samuel B."/>
        </authorList>
    </citation>
    <scope>NUCLEOTIDE SEQUENCE [LARGE SCALE GENOMIC DNA]</scope>
    <source>
        <strain evidence="2 3">BIGb0172</strain>
    </source>
</reference>
<feature type="transmembrane region" description="Helical" evidence="1">
    <location>
        <begin position="158"/>
        <end position="177"/>
    </location>
</feature>
<feature type="transmembrane region" description="Helical" evidence="1">
    <location>
        <begin position="91"/>
        <end position="113"/>
    </location>
</feature>
<evidence type="ECO:0000256" key="1">
    <source>
        <dbReference type="SAM" id="Phobius"/>
    </source>
</evidence>
<keyword evidence="3" id="KW-1185">Reference proteome</keyword>
<proteinExistence type="predicted"/>
<organism evidence="2 3">
    <name type="scientific">Comamonas piscis</name>
    <dbReference type="NCBI Taxonomy" id="1562974"/>
    <lineage>
        <taxon>Bacteria</taxon>
        <taxon>Pseudomonadati</taxon>
        <taxon>Pseudomonadota</taxon>
        <taxon>Betaproteobacteria</taxon>
        <taxon>Burkholderiales</taxon>
        <taxon>Comamonadaceae</taxon>
        <taxon>Comamonas</taxon>
    </lineage>
</organism>
<feature type="transmembrane region" description="Helical" evidence="1">
    <location>
        <begin position="65"/>
        <end position="85"/>
    </location>
</feature>
<keyword evidence="1" id="KW-0472">Membrane</keyword>
<dbReference type="AlphaFoldDB" id="A0A7G5EFG9"/>
<keyword evidence="1" id="KW-1133">Transmembrane helix</keyword>
<dbReference type="GO" id="GO:0016020">
    <property type="term" value="C:membrane"/>
    <property type="evidence" value="ECO:0007669"/>
    <property type="project" value="InterPro"/>
</dbReference>
<accession>A0A7G5EFG9</accession>
<feature type="transmembrane region" description="Helical" evidence="1">
    <location>
        <begin position="34"/>
        <end position="53"/>
    </location>
</feature>
<dbReference type="EMBL" id="CP058554">
    <property type="protein sequence ID" value="QMV72744.1"/>
    <property type="molecule type" value="Genomic_DNA"/>
</dbReference>
<gene>
    <name evidence="2" type="ORF">HS961_07755</name>
</gene>
<dbReference type="Pfam" id="PF02325">
    <property type="entry name" value="CCB3_YggT"/>
    <property type="match status" value="2"/>
</dbReference>
<dbReference type="InterPro" id="IPR003425">
    <property type="entry name" value="CCB3/YggT"/>
</dbReference>
<keyword evidence="1" id="KW-0812">Transmembrane</keyword>
<dbReference type="RefSeq" id="WP_182327155.1">
    <property type="nucleotide sequence ID" value="NZ_CP058554.1"/>
</dbReference>
<dbReference type="KEGG" id="cpis:HS961_07755"/>
<dbReference type="Proteomes" id="UP000515240">
    <property type="component" value="Chromosome"/>
</dbReference>
<feature type="transmembrane region" description="Helical" evidence="1">
    <location>
        <begin position="120"/>
        <end position="138"/>
    </location>
</feature>
<evidence type="ECO:0000313" key="2">
    <source>
        <dbReference type="EMBL" id="QMV72744.1"/>
    </source>
</evidence>